<dbReference type="EMBL" id="FNWL01000001">
    <property type="protein sequence ID" value="SEH13515.1"/>
    <property type="molecule type" value="Genomic_DNA"/>
</dbReference>
<feature type="domain" description="GST N-terminal" evidence="2">
    <location>
        <begin position="16"/>
        <end position="97"/>
    </location>
</feature>
<dbReference type="GO" id="GO:0016209">
    <property type="term" value="F:antioxidant activity"/>
    <property type="evidence" value="ECO:0007669"/>
    <property type="project" value="InterPro"/>
</dbReference>
<gene>
    <name evidence="4" type="ORF">SAMN04487967_1421</name>
</gene>
<dbReference type="PROSITE" id="PS51352">
    <property type="entry name" value="THIOREDOXIN_2"/>
    <property type="match status" value="1"/>
</dbReference>
<dbReference type="PANTHER" id="PTHR43110">
    <property type="entry name" value="THIOL PEROXIDASE"/>
    <property type="match status" value="1"/>
</dbReference>
<evidence type="ECO:0000313" key="5">
    <source>
        <dbReference type="Proteomes" id="UP000199112"/>
    </source>
</evidence>
<dbReference type="GO" id="GO:0016491">
    <property type="term" value="F:oxidoreductase activity"/>
    <property type="evidence" value="ECO:0007669"/>
    <property type="project" value="InterPro"/>
</dbReference>
<dbReference type="OrthoDB" id="334647at2157"/>
<dbReference type="Proteomes" id="UP000199112">
    <property type="component" value="Unassembled WGS sequence"/>
</dbReference>
<evidence type="ECO:0000256" key="1">
    <source>
        <dbReference type="ARBA" id="ARBA00023284"/>
    </source>
</evidence>
<keyword evidence="1" id="KW-0676">Redox-active center</keyword>
<evidence type="ECO:0000259" key="3">
    <source>
        <dbReference type="PROSITE" id="PS51352"/>
    </source>
</evidence>
<dbReference type="PROSITE" id="PS00195">
    <property type="entry name" value="GLUTAREDOXIN_1"/>
    <property type="match status" value="1"/>
</dbReference>
<reference evidence="5" key="1">
    <citation type="submission" date="2016-10" db="EMBL/GenBank/DDBJ databases">
        <authorList>
            <person name="Varghese N."/>
            <person name="Submissions S."/>
        </authorList>
    </citation>
    <scope>NUCLEOTIDE SEQUENCE [LARGE SCALE GENOMIC DNA]</scope>
    <source>
        <strain evidence="5">CGMCC 1.8981</strain>
    </source>
</reference>
<dbReference type="InterPro" id="IPR000866">
    <property type="entry name" value="AhpC/TSA"/>
</dbReference>
<dbReference type="RefSeq" id="WP_090506303.1">
    <property type="nucleotide sequence ID" value="NZ_FNWL01000001.1"/>
</dbReference>
<evidence type="ECO:0000259" key="2">
    <source>
        <dbReference type="PROSITE" id="PS50404"/>
    </source>
</evidence>
<dbReference type="PROSITE" id="PS50404">
    <property type="entry name" value="GST_NTER"/>
    <property type="match status" value="1"/>
</dbReference>
<dbReference type="SUPFAM" id="SSF52833">
    <property type="entry name" value="Thioredoxin-like"/>
    <property type="match status" value="2"/>
</dbReference>
<dbReference type="PROSITE" id="PS51354">
    <property type="entry name" value="GLUTAREDOXIN_2"/>
    <property type="match status" value="1"/>
</dbReference>
<dbReference type="Pfam" id="PF00578">
    <property type="entry name" value="AhpC-TSA"/>
    <property type="match status" value="1"/>
</dbReference>
<dbReference type="Gene3D" id="3.40.30.10">
    <property type="entry name" value="Glutaredoxin"/>
    <property type="match status" value="2"/>
</dbReference>
<dbReference type="Pfam" id="PF13417">
    <property type="entry name" value="GST_N_3"/>
    <property type="match status" value="1"/>
</dbReference>
<evidence type="ECO:0000313" key="4">
    <source>
        <dbReference type="EMBL" id="SEH13515.1"/>
    </source>
</evidence>
<dbReference type="PANTHER" id="PTHR43110:SF1">
    <property type="entry name" value="THIOL PEROXIDASE"/>
    <property type="match status" value="1"/>
</dbReference>
<proteinExistence type="predicted"/>
<dbReference type="InterPro" id="IPR036249">
    <property type="entry name" value="Thioredoxin-like_sf"/>
</dbReference>
<name>A0A1H6FUQ3_9EURY</name>
<keyword evidence="5" id="KW-1185">Reference proteome</keyword>
<protein>
    <submittedName>
        <fullName evidence="4">Peroxiredoxin</fullName>
    </submittedName>
</protein>
<accession>A0A1H6FUQ3</accession>
<dbReference type="InterPro" id="IPR011767">
    <property type="entry name" value="GLR_AS"/>
</dbReference>
<dbReference type="AlphaFoldDB" id="A0A1H6FUQ3"/>
<organism evidence="4 5">
    <name type="scientific">Natronorubrum sediminis</name>
    <dbReference type="NCBI Taxonomy" id="640943"/>
    <lineage>
        <taxon>Archaea</taxon>
        <taxon>Methanobacteriati</taxon>
        <taxon>Methanobacteriota</taxon>
        <taxon>Stenosarchaea group</taxon>
        <taxon>Halobacteria</taxon>
        <taxon>Halobacteriales</taxon>
        <taxon>Natrialbaceae</taxon>
        <taxon>Natronorubrum</taxon>
    </lineage>
</organism>
<dbReference type="InterPro" id="IPR050455">
    <property type="entry name" value="Tpx_Peroxidase_subfamily"/>
</dbReference>
<dbReference type="InterPro" id="IPR004045">
    <property type="entry name" value="Glutathione_S-Trfase_N"/>
</dbReference>
<sequence>MASQTDTETDETVDTASMTLYRLHGCPYCELVVRRLERYAISYRSRFVAGEHSKRDAVARASGTRSVPVLVDHDRDVTMPESGRILEYLDRTYGEEGSDESAVPAGTELVEFPPTEHPTEGEQAPDFTRPLVTAEYWEDASLSDLVAEGGRVLVVFFPLNWGGKSVYWWDELQDRDWVPDVSVVGVGISQPFDHQRFIERRGLEYPLFSDPGNDVAELYGVVHDLDGMAGISEPRPAMFLVGPDRTVEYAWVASEWPPSPPFDDLEDKVRLAGE</sequence>
<dbReference type="InterPro" id="IPR013766">
    <property type="entry name" value="Thioredoxin_domain"/>
</dbReference>
<feature type="domain" description="Thioredoxin" evidence="3">
    <location>
        <begin position="118"/>
        <end position="274"/>
    </location>
</feature>